<dbReference type="Pfam" id="PF25468">
    <property type="entry name" value="HEAT_HEATR5A"/>
    <property type="match status" value="1"/>
</dbReference>
<protein>
    <submittedName>
        <fullName evidence="2">Putative HEAT repeat-containing protein 5B</fullName>
    </submittedName>
</protein>
<dbReference type="PANTHER" id="PTHR21663">
    <property type="entry name" value="HYPOTHETICAL HEAT DOMAIN-CONTAINING"/>
    <property type="match status" value="1"/>
</dbReference>
<dbReference type="EMBL" id="MRZV01000250">
    <property type="protein sequence ID" value="PIK54391.1"/>
    <property type="molecule type" value="Genomic_DNA"/>
</dbReference>
<dbReference type="GO" id="GO:0006897">
    <property type="term" value="P:endocytosis"/>
    <property type="evidence" value="ECO:0007669"/>
    <property type="project" value="TreeGrafter"/>
</dbReference>
<dbReference type="GO" id="GO:0030139">
    <property type="term" value="C:endocytic vesicle"/>
    <property type="evidence" value="ECO:0007669"/>
    <property type="project" value="TreeGrafter"/>
</dbReference>
<feature type="region of interest" description="Disordered" evidence="1">
    <location>
        <begin position="1"/>
        <end position="23"/>
    </location>
</feature>
<gene>
    <name evidence="2" type="ORF">BSL78_08709</name>
</gene>
<dbReference type="GO" id="GO:0008104">
    <property type="term" value="P:intracellular protein localization"/>
    <property type="evidence" value="ECO:0007669"/>
    <property type="project" value="TreeGrafter"/>
</dbReference>
<reference evidence="2 3" key="1">
    <citation type="journal article" date="2017" name="PLoS Biol.">
        <title>The sea cucumber genome provides insights into morphological evolution and visceral regeneration.</title>
        <authorList>
            <person name="Zhang X."/>
            <person name="Sun L."/>
            <person name="Yuan J."/>
            <person name="Sun Y."/>
            <person name="Gao Y."/>
            <person name="Zhang L."/>
            <person name="Li S."/>
            <person name="Dai H."/>
            <person name="Hamel J.F."/>
            <person name="Liu C."/>
            <person name="Yu Y."/>
            <person name="Liu S."/>
            <person name="Lin W."/>
            <person name="Guo K."/>
            <person name="Jin S."/>
            <person name="Xu P."/>
            <person name="Storey K.B."/>
            <person name="Huan P."/>
            <person name="Zhang T."/>
            <person name="Zhou Y."/>
            <person name="Zhang J."/>
            <person name="Lin C."/>
            <person name="Li X."/>
            <person name="Xing L."/>
            <person name="Huo D."/>
            <person name="Sun M."/>
            <person name="Wang L."/>
            <person name="Mercier A."/>
            <person name="Li F."/>
            <person name="Yang H."/>
            <person name="Xiang J."/>
        </authorList>
    </citation>
    <scope>NUCLEOTIDE SEQUENCE [LARGE SCALE GENOMIC DNA]</scope>
    <source>
        <strain evidence="2">Shaxun</strain>
        <tissue evidence="2">Muscle</tissue>
    </source>
</reference>
<comment type="caution">
    <text evidence="2">The sequence shown here is derived from an EMBL/GenBank/DDBJ whole genome shotgun (WGS) entry which is preliminary data.</text>
</comment>
<dbReference type="GO" id="GO:0042147">
    <property type="term" value="P:retrograde transport, endosome to Golgi"/>
    <property type="evidence" value="ECO:0007669"/>
    <property type="project" value="TreeGrafter"/>
</dbReference>
<accession>A0A2G8L2A5</accession>
<dbReference type="STRING" id="307972.A0A2G8L2A5"/>
<dbReference type="GO" id="GO:0016020">
    <property type="term" value="C:membrane"/>
    <property type="evidence" value="ECO:0007669"/>
    <property type="project" value="TreeGrafter"/>
</dbReference>
<dbReference type="OrthoDB" id="192608at2759"/>
<proteinExistence type="predicted"/>
<feature type="region of interest" description="Disordered" evidence="1">
    <location>
        <begin position="172"/>
        <end position="195"/>
    </location>
</feature>
<dbReference type="GO" id="GO:0005794">
    <property type="term" value="C:Golgi apparatus"/>
    <property type="evidence" value="ECO:0007669"/>
    <property type="project" value="TreeGrafter"/>
</dbReference>
<dbReference type="GO" id="GO:0005829">
    <property type="term" value="C:cytosol"/>
    <property type="evidence" value="ECO:0007669"/>
    <property type="project" value="GOC"/>
</dbReference>
<keyword evidence="3" id="KW-1185">Reference proteome</keyword>
<evidence type="ECO:0000313" key="2">
    <source>
        <dbReference type="EMBL" id="PIK54391.1"/>
    </source>
</evidence>
<dbReference type="AlphaFoldDB" id="A0A2G8L2A5"/>
<dbReference type="InterPro" id="IPR040108">
    <property type="entry name" value="Laa1/Sip1/HEATR5"/>
</dbReference>
<dbReference type="PANTHER" id="PTHR21663:SF0">
    <property type="entry name" value="HEAT REPEAT-CONTAINING PROTEIN 5B"/>
    <property type="match status" value="1"/>
</dbReference>
<sequence>MKQHLSAKPSNNKTNELDDPYRSSDNLLTLVKNELRPLSRYWLAALRDHALLALPPDFQGQLPSDGGAFYNPEATATTRPHYQKAWAPIVYAAALWLNNGGFDIIEDMPKGNMAAQRLVRCSGVGPYMPKTQSRAQRIKDVTLNQETLSTHLQVVNVVRQIIRSIQEDLERQGKEKEIASSDSSSSSSFGEGGESGEIAPGKSVVFAALEVCLCLLVRQLPALNPSITSHAAMQNYSKNAGLSEEASAVICGTIGTLTELPSLCSPKVILNQMTVNHSTLLRRNHIYSSNHPLPDDQCPPRDGRDIPDGKVSACVTACIQALRALVTSKFVLESSCSDDWLKYLRSTLATLLEFGKEDPDRPRMDICTVLLSVAVYVASSPPEVVCVPQLLEQNLELFRNSFQTGNVMEISTPFIHAIGPKLVEHLQAITSRSPESLEEVALILEGIRSLEILVALTDDSHKAQLLTLLLPIMVSCIVESSQLAGCSKQARALHDQVLQRVIKIGHSTN</sequence>
<feature type="compositionally biased region" description="Low complexity" evidence="1">
    <location>
        <begin position="180"/>
        <end position="189"/>
    </location>
</feature>
<evidence type="ECO:0000256" key="1">
    <source>
        <dbReference type="SAM" id="MobiDB-lite"/>
    </source>
</evidence>
<dbReference type="Proteomes" id="UP000230750">
    <property type="component" value="Unassembled WGS sequence"/>
</dbReference>
<evidence type="ECO:0000313" key="3">
    <source>
        <dbReference type="Proteomes" id="UP000230750"/>
    </source>
</evidence>
<name>A0A2G8L2A5_STIJA</name>
<organism evidence="2 3">
    <name type="scientific">Stichopus japonicus</name>
    <name type="common">Sea cucumber</name>
    <dbReference type="NCBI Taxonomy" id="307972"/>
    <lineage>
        <taxon>Eukaryota</taxon>
        <taxon>Metazoa</taxon>
        <taxon>Echinodermata</taxon>
        <taxon>Eleutherozoa</taxon>
        <taxon>Echinozoa</taxon>
        <taxon>Holothuroidea</taxon>
        <taxon>Aspidochirotacea</taxon>
        <taxon>Aspidochirotida</taxon>
        <taxon>Stichopodidae</taxon>
        <taxon>Apostichopus</taxon>
    </lineage>
</organism>